<feature type="region of interest" description="Disordered" evidence="9">
    <location>
        <begin position="29"/>
        <end position="52"/>
    </location>
</feature>
<keyword evidence="4 7" id="KW-0964">Secreted</keyword>
<feature type="compositionally biased region" description="Low complexity" evidence="9">
    <location>
        <begin position="29"/>
        <end position="40"/>
    </location>
</feature>
<evidence type="ECO:0000256" key="5">
    <source>
        <dbReference type="ARBA" id="ARBA00022722"/>
    </source>
</evidence>
<accession>A0A1M4SXY2</accession>
<dbReference type="EC" id="3.1.27.-" evidence="7"/>
<sequence length="169" mass="19479">MLKRVKQFLVWPILMVLMVACGTMDLLEDMPTPETETSTSEDSRNVTEGQSYTEPQDLVNYLEAFDELPPNFLTKKEARELGWDAKEGNLWEVAPDASIGGDYFGNYEELLPEDDDRDYYEADVDYEGGHRNAKRLIYSNDGLYFYTEDHYESFEEMKPGGEQNENNGN</sequence>
<dbReference type="PRINTS" id="PR00117">
    <property type="entry name" value="BARNASE"/>
</dbReference>
<dbReference type="EMBL" id="FQUF01000004">
    <property type="protein sequence ID" value="SHE37049.1"/>
    <property type="molecule type" value="Genomic_DNA"/>
</dbReference>
<reference evidence="10 11" key="1">
    <citation type="submission" date="2016-11" db="EMBL/GenBank/DDBJ databases">
        <authorList>
            <person name="Jaros S."/>
            <person name="Januszkiewicz K."/>
            <person name="Wedrychowicz H."/>
        </authorList>
    </citation>
    <scope>NUCLEOTIDE SEQUENCE [LARGE SCALE GENOMIC DNA]</scope>
    <source>
        <strain evidence="10 11">DSM 15692</strain>
    </source>
</reference>
<evidence type="ECO:0000256" key="3">
    <source>
        <dbReference type="ARBA" id="ARBA00022214"/>
    </source>
</evidence>
<dbReference type="PIRSF" id="PIRSF001013">
    <property type="entry name" value="Barnase"/>
    <property type="match status" value="1"/>
</dbReference>
<evidence type="ECO:0000256" key="9">
    <source>
        <dbReference type="SAM" id="MobiDB-lite"/>
    </source>
</evidence>
<evidence type="ECO:0000256" key="2">
    <source>
        <dbReference type="ARBA" id="ARBA00009006"/>
    </source>
</evidence>
<dbReference type="GO" id="GO:0003723">
    <property type="term" value="F:RNA binding"/>
    <property type="evidence" value="ECO:0007669"/>
    <property type="project" value="UniProtKB-UniRule"/>
</dbReference>
<keyword evidence="6 7" id="KW-0378">Hydrolase</keyword>
<evidence type="ECO:0000256" key="8">
    <source>
        <dbReference type="PIRSR" id="PIRSR001013-1"/>
    </source>
</evidence>
<evidence type="ECO:0000313" key="10">
    <source>
        <dbReference type="EMBL" id="SHE37049.1"/>
    </source>
</evidence>
<dbReference type="InterPro" id="IPR016191">
    <property type="entry name" value="Ribonuclease/ribotoxin"/>
</dbReference>
<name>A0A1M4SXY2_9LACT</name>
<evidence type="ECO:0000256" key="7">
    <source>
        <dbReference type="PIRNR" id="PIRNR001013"/>
    </source>
</evidence>
<evidence type="ECO:0000313" key="11">
    <source>
        <dbReference type="Proteomes" id="UP000184128"/>
    </source>
</evidence>
<dbReference type="GO" id="GO:0004521">
    <property type="term" value="F:RNA endonuclease activity"/>
    <property type="evidence" value="ECO:0007669"/>
    <property type="project" value="UniProtKB-UniRule"/>
</dbReference>
<dbReference type="SUPFAM" id="SSF53933">
    <property type="entry name" value="Microbial ribonucleases"/>
    <property type="match status" value="1"/>
</dbReference>
<dbReference type="STRING" id="1121025.SAMN02745249_00287"/>
<dbReference type="Pfam" id="PF00545">
    <property type="entry name" value="Ribonuclease"/>
    <property type="match status" value="1"/>
</dbReference>
<evidence type="ECO:0000256" key="1">
    <source>
        <dbReference type="ARBA" id="ARBA00004613"/>
    </source>
</evidence>
<gene>
    <name evidence="10" type="ORF">SAMN02745249_00287</name>
</gene>
<dbReference type="Gene3D" id="3.10.450.30">
    <property type="entry name" value="Microbial ribonucleases"/>
    <property type="match status" value="1"/>
</dbReference>
<dbReference type="GO" id="GO:0016787">
    <property type="term" value="F:hydrolase activity"/>
    <property type="evidence" value="ECO:0007669"/>
    <property type="project" value="UniProtKB-KW"/>
</dbReference>
<keyword evidence="5 7" id="KW-0540">Nuclease</keyword>
<protein>
    <recommendedName>
        <fullName evidence="3 7">Ribonuclease</fullName>
        <ecNumber evidence="7">3.1.27.-</ecNumber>
    </recommendedName>
</protein>
<feature type="active site" description="Proton donor" evidence="8">
    <location>
        <position position="150"/>
    </location>
</feature>
<dbReference type="RefSeq" id="WP_073295162.1">
    <property type="nucleotide sequence ID" value="NZ_FQUF01000004.1"/>
</dbReference>
<dbReference type="AlphaFoldDB" id="A0A1M4SXY2"/>
<evidence type="ECO:0000256" key="6">
    <source>
        <dbReference type="ARBA" id="ARBA00022801"/>
    </source>
</evidence>
<comment type="subcellular location">
    <subcellularLocation>
        <location evidence="1 7">Secreted</location>
    </subcellularLocation>
</comment>
<proteinExistence type="inferred from homology"/>
<dbReference type="GO" id="GO:0005576">
    <property type="term" value="C:extracellular region"/>
    <property type="evidence" value="ECO:0007669"/>
    <property type="project" value="UniProtKB-SubCell"/>
</dbReference>
<organism evidence="10 11">
    <name type="scientific">Atopostipes suicloacalis DSM 15692</name>
    <dbReference type="NCBI Taxonomy" id="1121025"/>
    <lineage>
        <taxon>Bacteria</taxon>
        <taxon>Bacillati</taxon>
        <taxon>Bacillota</taxon>
        <taxon>Bacilli</taxon>
        <taxon>Lactobacillales</taxon>
        <taxon>Carnobacteriaceae</taxon>
        <taxon>Atopostipes</taxon>
    </lineage>
</organism>
<dbReference type="InterPro" id="IPR001887">
    <property type="entry name" value="Barnase"/>
</dbReference>
<keyword evidence="7" id="KW-0255">Endonuclease</keyword>
<dbReference type="Proteomes" id="UP000184128">
    <property type="component" value="Unassembled WGS sequence"/>
</dbReference>
<evidence type="ECO:0000256" key="4">
    <source>
        <dbReference type="ARBA" id="ARBA00022525"/>
    </source>
</evidence>
<dbReference type="OrthoDB" id="9803442at2"/>
<dbReference type="InterPro" id="IPR000026">
    <property type="entry name" value="N1-like"/>
</dbReference>
<dbReference type="PROSITE" id="PS51257">
    <property type="entry name" value="PROKAR_LIPOPROTEIN"/>
    <property type="match status" value="1"/>
</dbReference>
<feature type="active site" description="Proton acceptor" evidence="8">
    <location>
        <position position="121"/>
    </location>
</feature>
<keyword evidence="11" id="KW-1185">Reference proteome</keyword>
<comment type="similarity">
    <text evidence="2 7">Belongs to the ribonuclease N1/T1 family.</text>
</comment>